<evidence type="ECO:0000313" key="2">
    <source>
        <dbReference type="Proteomes" id="UP000198666"/>
    </source>
</evidence>
<proteinExistence type="predicted"/>
<accession>A0A1G6TAN7</accession>
<sequence length="127" mass="13852">MKLAAVINEDNFIVPIVEGATLRIYETQTKQISDLENPAPKLKEGRRGAALALARQHGAEAFAAPPQTFCELSYEKAQQEEIVFYNLESPQPFDAFLVLLEQGAAVGEREIASEHVAPSAPSTSEPK</sequence>
<name>A0A1G6TAN7_9BACI</name>
<dbReference type="Proteomes" id="UP000198666">
    <property type="component" value="Unassembled WGS sequence"/>
</dbReference>
<reference evidence="2" key="1">
    <citation type="submission" date="2016-10" db="EMBL/GenBank/DDBJ databases">
        <authorList>
            <person name="Varghese N."/>
            <person name="Submissions S."/>
        </authorList>
    </citation>
    <scope>NUCLEOTIDE SEQUENCE [LARGE SCALE GENOMIC DNA]</scope>
    <source>
        <strain evidence="2">DSM 21620</strain>
    </source>
</reference>
<dbReference type="EMBL" id="FMZB01000008">
    <property type="protein sequence ID" value="SDD26079.1"/>
    <property type="molecule type" value="Genomic_DNA"/>
</dbReference>
<organism evidence="1 2">
    <name type="scientific">Terribacillus halophilus</name>
    <dbReference type="NCBI Taxonomy" id="361279"/>
    <lineage>
        <taxon>Bacteria</taxon>
        <taxon>Bacillati</taxon>
        <taxon>Bacillota</taxon>
        <taxon>Bacilli</taxon>
        <taxon>Bacillales</taxon>
        <taxon>Bacillaceae</taxon>
        <taxon>Terribacillus</taxon>
    </lineage>
</organism>
<gene>
    <name evidence="1" type="ORF">SAMN05421663_108111</name>
</gene>
<dbReference type="AlphaFoldDB" id="A0A1G6TAN7"/>
<dbReference type="STRING" id="361279.SAMN05421663_108111"/>
<dbReference type="OrthoDB" id="1726325at2"/>
<protein>
    <submittedName>
        <fullName evidence="1">Uncharacterized protein</fullName>
    </submittedName>
</protein>
<dbReference type="RefSeq" id="WP_093727942.1">
    <property type="nucleotide sequence ID" value="NZ_FMZB01000008.1"/>
</dbReference>
<evidence type="ECO:0000313" key="1">
    <source>
        <dbReference type="EMBL" id="SDD26079.1"/>
    </source>
</evidence>
<keyword evidence="2" id="KW-1185">Reference proteome</keyword>